<dbReference type="EMBL" id="JYIK01001080">
    <property type="protein sequence ID" value="KWX06970.1"/>
    <property type="molecule type" value="Genomic_DNA"/>
</dbReference>
<reference evidence="4" key="3">
    <citation type="submission" date="2015-04" db="EMBL/GenBank/DDBJ databases">
        <title>Physiological reanalysis, assessment of diazotrophy, and genome sequences of multiple isolates of Streptomyces thermoautotrophicus.</title>
        <authorList>
            <person name="MacKellar D.C."/>
            <person name="Lieber L."/>
            <person name="Norman J."/>
            <person name="Bolger A."/>
            <person name="Tobin C."/>
            <person name="Murray J.W."/>
            <person name="Chang R."/>
            <person name="Ford T."/>
            <person name="Nguyen P.Q."/>
            <person name="Woodward J."/>
            <person name="Permingeat H."/>
            <person name="Joshi N.S."/>
            <person name="Silver P.A."/>
            <person name="Usadel B."/>
            <person name="Rutherford A.W."/>
            <person name="Friesen M."/>
            <person name="Prell J."/>
        </authorList>
    </citation>
    <scope>NUCLEOTIDE SEQUENCE [LARGE SCALE GENOMIC DNA]</scope>
    <source>
        <strain evidence="4">H1</strain>
    </source>
</reference>
<dbReference type="EMBL" id="JYIJ01000014">
    <property type="protein sequence ID" value="KWX04645.1"/>
    <property type="molecule type" value="Genomic_DNA"/>
</dbReference>
<dbReference type="OrthoDB" id="5194728at2"/>
<evidence type="ECO:0000313" key="5">
    <source>
        <dbReference type="Proteomes" id="UP000070598"/>
    </source>
</evidence>
<reference evidence="5" key="2">
    <citation type="submission" date="2015-02" db="EMBL/GenBank/DDBJ databases">
        <title>Physiological reanalysis, assessment of diazotrophy, and genome sequences of multiple isolates of Streptomyces thermoautotrophicus.</title>
        <authorList>
            <person name="MacKellar D.C."/>
            <person name="Lieber L."/>
            <person name="Norman J."/>
            <person name="Bolger A."/>
            <person name="Tobin C."/>
            <person name="Murray J.W."/>
            <person name="Friesen M."/>
            <person name="Prell J."/>
        </authorList>
    </citation>
    <scope>NUCLEOTIDE SEQUENCE [LARGE SCALE GENOMIC DNA]</scope>
    <source>
        <strain evidence="5">UBT1</strain>
    </source>
</reference>
<dbReference type="RefSeq" id="WP_066886929.1">
    <property type="nucleotide sequence ID" value="NZ_JYIJ01000014.1"/>
</dbReference>
<gene>
    <name evidence="1" type="ORF">LI90_1976</name>
    <name evidence="2" type="ORF">TH66_05305</name>
    <name evidence="3" type="ORF">TR74_20295</name>
</gene>
<dbReference type="Proteomes" id="UP000070188">
    <property type="component" value="Unassembled WGS sequence"/>
</dbReference>
<keyword evidence="4" id="KW-1185">Reference proteome</keyword>
<sequence length="63" mass="6639">MSSRQTVTTVPVTHSQPSALDLLRSTATVVLNEHVNAYGLCAVCGSAFPCERAVLAEHNLASL</sequence>
<dbReference type="Proteomes" id="UP000070598">
    <property type="component" value="Unassembled WGS sequence"/>
</dbReference>
<organism evidence="1 4">
    <name type="scientific">Carbonactinospora thermoautotrophica</name>
    <dbReference type="NCBI Taxonomy" id="1469144"/>
    <lineage>
        <taxon>Bacteria</taxon>
        <taxon>Bacillati</taxon>
        <taxon>Actinomycetota</taxon>
        <taxon>Actinomycetes</taxon>
        <taxon>Kitasatosporales</taxon>
        <taxon>Carbonactinosporaceae</taxon>
        <taxon>Carbonactinospora</taxon>
    </lineage>
</organism>
<dbReference type="EMBL" id="LAXD01000001">
    <property type="protein sequence ID" value="KWX00948.1"/>
    <property type="molecule type" value="Genomic_DNA"/>
</dbReference>
<evidence type="ECO:0000313" key="1">
    <source>
        <dbReference type="EMBL" id="KWX00948.1"/>
    </source>
</evidence>
<reference evidence="1" key="4">
    <citation type="submission" date="2015-04" db="EMBL/GenBank/DDBJ databases">
        <title>Physiological reanalysis, assessment of diazotrophy, and genome sequences of multiple isolates of Streptomyces thermoautotrophicus.</title>
        <authorList>
            <person name="MacKellar D.C."/>
            <person name="Lieber L."/>
            <person name="Norman J."/>
            <person name="Bolger A."/>
            <person name="Tobin C."/>
            <person name="Murray J.W."/>
            <person name="Woodward J."/>
            <person name="Friesen M."/>
            <person name="Prell J."/>
        </authorList>
    </citation>
    <scope>NUCLEOTIDE SEQUENCE [LARGE SCALE GENOMIC DNA]</scope>
    <source>
        <strain evidence="1">H1</strain>
    </source>
</reference>
<dbReference type="PATRIC" id="fig|1469144.10.peg.2141"/>
<protein>
    <submittedName>
        <fullName evidence="1">Uncharacterized protein</fullName>
    </submittedName>
</protein>
<accession>A0A132MSS8</accession>
<proteinExistence type="predicted"/>
<name>A0A132MSS8_9ACTN</name>
<reference evidence="2 6" key="1">
    <citation type="submission" date="2015-02" db="EMBL/GenBank/DDBJ databases">
        <title>Physiological reanalysis, assessment of diazotrophy, and genome sequences of multiple isolates of Streptomyces thermoautotrophicus.</title>
        <authorList>
            <person name="MacKellar D.C."/>
            <person name="Lieber L."/>
            <person name="Norman J."/>
            <person name="Bolger A."/>
            <person name="Tobin C."/>
            <person name="Murray J.W."/>
            <person name="Prell J."/>
        </authorList>
    </citation>
    <scope>NUCLEOTIDE SEQUENCE [LARGE SCALE GENOMIC DNA]</scope>
    <source>
        <strain evidence="2 6">UBT1</strain>
    </source>
</reference>
<evidence type="ECO:0000313" key="2">
    <source>
        <dbReference type="EMBL" id="KWX04645.1"/>
    </source>
</evidence>
<dbReference type="AlphaFoldDB" id="A0A132MSS8"/>
<comment type="caution">
    <text evidence="1">The sequence shown here is derived from an EMBL/GenBank/DDBJ whole genome shotgun (WGS) entry which is preliminary data.</text>
</comment>
<evidence type="ECO:0000313" key="6">
    <source>
        <dbReference type="Proteomes" id="UP000070659"/>
    </source>
</evidence>
<evidence type="ECO:0000313" key="3">
    <source>
        <dbReference type="EMBL" id="KWX06970.1"/>
    </source>
</evidence>
<evidence type="ECO:0000313" key="4">
    <source>
        <dbReference type="Proteomes" id="UP000070188"/>
    </source>
</evidence>
<dbReference type="Proteomes" id="UP000070659">
    <property type="component" value="Unassembled WGS sequence"/>
</dbReference>